<protein>
    <submittedName>
        <fullName evidence="2">Uncharacterized protein</fullName>
    </submittedName>
</protein>
<reference evidence="2 3" key="1">
    <citation type="journal article" date="2021" name="Elife">
        <title>Chloroplast acquisition without the gene transfer in kleptoplastic sea slugs, Plakobranchus ocellatus.</title>
        <authorList>
            <person name="Maeda T."/>
            <person name="Takahashi S."/>
            <person name="Yoshida T."/>
            <person name="Shimamura S."/>
            <person name="Takaki Y."/>
            <person name="Nagai Y."/>
            <person name="Toyoda A."/>
            <person name="Suzuki Y."/>
            <person name="Arimoto A."/>
            <person name="Ishii H."/>
            <person name="Satoh N."/>
            <person name="Nishiyama T."/>
            <person name="Hasebe M."/>
            <person name="Maruyama T."/>
            <person name="Minagawa J."/>
            <person name="Obokata J."/>
            <person name="Shigenobu S."/>
        </authorList>
    </citation>
    <scope>NUCLEOTIDE SEQUENCE [LARGE SCALE GENOMIC DNA]</scope>
</reference>
<gene>
    <name evidence="2" type="ORF">PoB_004732600</name>
</gene>
<evidence type="ECO:0000256" key="1">
    <source>
        <dbReference type="SAM" id="MobiDB-lite"/>
    </source>
</evidence>
<evidence type="ECO:0000313" key="2">
    <source>
        <dbReference type="EMBL" id="GFO20821.1"/>
    </source>
</evidence>
<keyword evidence="3" id="KW-1185">Reference proteome</keyword>
<accession>A0AAV4BP98</accession>
<name>A0AAV4BP98_9GAST</name>
<dbReference type="AlphaFoldDB" id="A0AAV4BP98"/>
<sequence length="110" mass="12260">MKTCPGLFDRLKPVRTTKFFLQVSARDPEVHLHVGDAILRHQHSGNGGKKPDETSRPANFPFSPGKIPVNAHKFRFPGCPAKIPLSCPDGREKFISFYPLEAARALYAEC</sequence>
<feature type="region of interest" description="Disordered" evidence="1">
    <location>
        <begin position="41"/>
        <end position="61"/>
    </location>
</feature>
<proteinExistence type="predicted"/>
<dbReference type="Proteomes" id="UP000735302">
    <property type="component" value="Unassembled WGS sequence"/>
</dbReference>
<organism evidence="2 3">
    <name type="scientific">Plakobranchus ocellatus</name>
    <dbReference type="NCBI Taxonomy" id="259542"/>
    <lineage>
        <taxon>Eukaryota</taxon>
        <taxon>Metazoa</taxon>
        <taxon>Spiralia</taxon>
        <taxon>Lophotrochozoa</taxon>
        <taxon>Mollusca</taxon>
        <taxon>Gastropoda</taxon>
        <taxon>Heterobranchia</taxon>
        <taxon>Euthyneura</taxon>
        <taxon>Panpulmonata</taxon>
        <taxon>Sacoglossa</taxon>
        <taxon>Placobranchoidea</taxon>
        <taxon>Plakobranchidae</taxon>
        <taxon>Plakobranchus</taxon>
    </lineage>
</organism>
<evidence type="ECO:0000313" key="3">
    <source>
        <dbReference type="Proteomes" id="UP000735302"/>
    </source>
</evidence>
<dbReference type="EMBL" id="BLXT01005203">
    <property type="protein sequence ID" value="GFO20821.1"/>
    <property type="molecule type" value="Genomic_DNA"/>
</dbReference>
<comment type="caution">
    <text evidence="2">The sequence shown here is derived from an EMBL/GenBank/DDBJ whole genome shotgun (WGS) entry which is preliminary data.</text>
</comment>